<dbReference type="CDD" id="cd03784">
    <property type="entry name" value="GT1_Gtf-like"/>
    <property type="match status" value="1"/>
</dbReference>
<dbReference type="AlphaFoldDB" id="A0A8K0DHA4"/>
<dbReference type="SUPFAM" id="SSF53756">
    <property type="entry name" value="UDP-Glycosyltransferase/glycogen phosphorylase"/>
    <property type="match status" value="1"/>
</dbReference>
<comment type="subcellular location">
    <subcellularLocation>
        <location evidence="5">Membrane</location>
        <topology evidence="5">Single-pass membrane protein</topology>
    </subcellularLocation>
</comment>
<sequence length="514" mass="58714">MQALRTLLLFIFCLICCVNSENILAIFHFPCKSHHILGSTLLKALARRGHQITMVSPFPFRTQVENYTDIEITGMLEYKEKNIVPKFINAHTLSMYDKMTFSIKNSKEVIELFLNTPNVKALLNSNKKYDLVILNWAMNEALLGIAHHFRAPVIVFSSIGSSQLTNKITRNPAPYSYIPNLFSIYPDDMTFFQRLNNAFWSLTFDIVDRFVNENVQEEILKKFFPNAPPLQELIDNVSLVLLNSHYGIESPRPYVPNMIEIGGFHVEESKELKGELKEFLDKATEGFIFFSLGTNVKSSHLPEEKLAEIVKTFKNLPVKVLWKFEEHFQNLPKNVMVNEWLPQTDVLAHPNIKAFVTHGGRLSTTEAIHYGVPLIGIPFFSDQEYNIADGVNKEYGVKVDFTTLSVETLGNAINEVLNNPKYGENAKRRSKVLRDTPLKALDNAIFWVEYAMRHHGATHLQTAAYKLSAYQLLLLDVVGLVLGIVIFFSAVVYFTISYIYRMFKPKSKKKSKTS</sequence>
<dbReference type="Proteomes" id="UP000801492">
    <property type="component" value="Unassembled WGS sequence"/>
</dbReference>
<dbReference type="GO" id="GO:0016020">
    <property type="term" value="C:membrane"/>
    <property type="evidence" value="ECO:0007669"/>
    <property type="project" value="UniProtKB-SubCell"/>
</dbReference>
<evidence type="ECO:0000313" key="6">
    <source>
        <dbReference type="EMBL" id="KAF2905769.1"/>
    </source>
</evidence>
<dbReference type="OrthoDB" id="5835829at2759"/>
<keyword evidence="5" id="KW-1133">Transmembrane helix</keyword>
<evidence type="ECO:0000256" key="1">
    <source>
        <dbReference type="ARBA" id="ARBA00009995"/>
    </source>
</evidence>
<keyword evidence="3 4" id="KW-0808">Transferase</keyword>
<organism evidence="6 7">
    <name type="scientific">Ignelater luminosus</name>
    <name type="common">Cucubano</name>
    <name type="synonym">Pyrophorus luminosus</name>
    <dbReference type="NCBI Taxonomy" id="2038154"/>
    <lineage>
        <taxon>Eukaryota</taxon>
        <taxon>Metazoa</taxon>
        <taxon>Ecdysozoa</taxon>
        <taxon>Arthropoda</taxon>
        <taxon>Hexapoda</taxon>
        <taxon>Insecta</taxon>
        <taxon>Pterygota</taxon>
        <taxon>Neoptera</taxon>
        <taxon>Endopterygota</taxon>
        <taxon>Coleoptera</taxon>
        <taxon>Polyphaga</taxon>
        <taxon>Elateriformia</taxon>
        <taxon>Elateroidea</taxon>
        <taxon>Elateridae</taxon>
        <taxon>Agrypninae</taxon>
        <taxon>Pyrophorini</taxon>
        <taxon>Ignelater</taxon>
    </lineage>
</organism>
<name>A0A8K0DHA4_IGNLU</name>
<dbReference type="PANTHER" id="PTHR48043">
    <property type="entry name" value="EG:EG0003.4 PROTEIN-RELATED"/>
    <property type="match status" value="1"/>
</dbReference>
<dbReference type="Pfam" id="PF00201">
    <property type="entry name" value="UDPGT"/>
    <property type="match status" value="1"/>
</dbReference>
<dbReference type="InterPro" id="IPR035595">
    <property type="entry name" value="UDP_glycos_trans_CS"/>
</dbReference>
<keyword evidence="5" id="KW-0812">Transmembrane</keyword>
<dbReference type="EMBL" id="VTPC01000441">
    <property type="protein sequence ID" value="KAF2905769.1"/>
    <property type="molecule type" value="Genomic_DNA"/>
</dbReference>
<comment type="caution">
    <text evidence="6">The sequence shown here is derived from an EMBL/GenBank/DDBJ whole genome shotgun (WGS) entry which is preliminary data.</text>
</comment>
<dbReference type="InterPro" id="IPR050271">
    <property type="entry name" value="UDP-glycosyltransferase"/>
</dbReference>
<comment type="similarity">
    <text evidence="1 4">Belongs to the UDP-glycosyltransferase family.</text>
</comment>
<reference evidence="6" key="1">
    <citation type="submission" date="2019-08" db="EMBL/GenBank/DDBJ databases">
        <title>The genome of the North American firefly Photinus pyralis.</title>
        <authorList>
            <consortium name="Photinus pyralis genome working group"/>
            <person name="Fallon T.R."/>
            <person name="Sander Lower S.E."/>
            <person name="Weng J.-K."/>
        </authorList>
    </citation>
    <scope>NUCLEOTIDE SEQUENCE</scope>
    <source>
        <strain evidence="6">TRF0915ILg1</strain>
        <tissue evidence="6">Whole body</tissue>
    </source>
</reference>
<dbReference type="InterPro" id="IPR002213">
    <property type="entry name" value="UDP_glucos_trans"/>
</dbReference>
<keyword evidence="7" id="KW-1185">Reference proteome</keyword>
<evidence type="ECO:0000256" key="4">
    <source>
        <dbReference type="RuleBase" id="RU003718"/>
    </source>
</evidence>
<dbReference type="FunFam" id="3.40.50.2000:FF:000050">
    <property type="entry name" value="UDP-glucuronosyltransferase"/>
    <property type="match status" value="1"/>
</dbReference>
<keyword evidence="2 4" id="KW-0328">Glycosyltransferase</keyword>
<dbReference type="PANTHER" id="PTHR48043:SF159">
    <property type="entry name" value="EG:EG0003.4 PROTEIN-RELATED"/>
    <property type="match status" value="1"/>
</dbReference>
<feature type="signal peptide" evidence="5">
    <location>
        <begin position="1"/>
        <end position="20"/>
    </location>
</feature>
<accession>A0A8K0DHA4</accession>
<dbReference type="Gene3D" id="3.40.50.2000">
    <property type="entry name" value="Glycogen Phosphorylase B"/>
    <property type="match status" value="2"/>
</dbReference>
<evidence type="ECO:0000256" key="2">
    <source>
        <dbReference type="ARBA" id="ARBA00022676"/>
    </source>
</evidence>
<keyword evidence="5" id="KW-0732">Signal</keyword>
<protein>
    <recommendedName>
        <fullName evidence="5">UDP-glucuronosyltransferase</fullName>
        <ecNumber evidence="5">2.4.1.17</ecNumber>
    </recommendedName>
</protein>
<dbReference type="PROSITE" id="PS00375">
    <property type="entry name" value="UDPGT"/>
    <property type="match status" value="1"/>
</dbReference>
<comment type="catalytic activity">
    <reaction evidence="5">
        <text>glucuronate acceptor + UDP-alpha-D-glucuronate = acceptor beta-D-glucuronoside + UDP + H(+)</text>
        <dbReference type="Rhea" id="RHEA:21032"/>
        <dbReference type="ChEBI" id="CHEBI:15378"/>
        <dbReference type="ChEBI" id="CHEBI:58052"/>
        <dbReference type="ChEBI" id="CHEBI:58223"/>
        <dbReference type="ChEBI" id="CHEBI:132367"/>
        <dbReference type="ChEBI" id="CHEBI:132368"/>
        <dbReference type="EC" id="2.4.1.17"/>
    </reaction>
</comment>
<evidence type="ECO:0000313" key="7">
    <source>
        <dbReference type="Proteomes" id="UP000801492"/>
    </source>
</evidence>
<evidence type="ECO:0000256" key="3">
    <source>
        <dbReference type="ARBA" id="ARBA00022679"/>
    </source>
</evidence>
<gene>
    <name evidence="6" type="ORF">ILUMI_00407</name>
</gene>
<feature type="transmembrane region" description="Helical" evidence="5">
    <location>
        <begin position="472"/>
        <end position="500"/>
    </location>
</feature>
<dbReference type="EC" id="2.4.1.17" evidence="5"/>
<proteinExistence type="inferred from homology"/>
<keyword evidence="5" id="KW-0472">Membrane</keyword>
<evidence type="ECO:0000256" key="5">
    <source>
        <dbReference type="RuleBase" id="RU362059"/>
    </source>
</evidence>
<dbReference type="GO" id="GO:0015020">
    <property type="term" value="F:glucuronosyltransferase activity"/>
    <property type="evidence" value="ECO:0007669"/>
    <property type="project" value="UniProtKB-EC"/>
</dbReference>
<feature type="chain" id="PRO_5035489931" description="UDP-glucuronosyltransferase" evidence="5">
    <location>
        <begin position="21"/>
        <end position="514"/>
    </location>
</feature>